<gene>
    <name evidence="2" type="ORF">PV10_06539</name>
</gene>
<sequence length="91" mass="10061">MPCHIDHPAPKIDDVVQGSKPDKKDPGFLLAFQRAVPSSDRPSSASIILALRLLTRLVPVAGGTYHWFAEDEGRQRQKAIVAIQDSRVFLI</sequence>
<accession>A0A0D1ZZ10</accession>
<evidence type="ECO:0000313" key="2">
    <source>
        <dbReference type="EMBL" id="KIV92068.1"/>
    </source>
</evidence>
<keyword evidence="3" id="KW-1185">Reference proteome</keyword>
<organism evidence="2 3">
    <name type="scientific">Exophiala mesophila</name>
    <name type="common">Black yeast-like fungus</name>
    <dbReference type="NCBI Taxonomy" id="212818"/>
    <lineage>
        <taxon>Eukaryota</taxon>
        <taxon>Fungi</taxon>
        <taxon>Dikarya</taxon>
        <taxon>Ascomycota</taxon>
        <taxon>Pezizomycotina</taxon>
        <taxon>Eurotiomycetes</taxon>
        <taxon>Chaetothyriomycetidae</taxon>
        <taxon>Chaetothyriales</taxon>
        <taxon>Herpotrichiellaceae</taxon>
        <taxon>Exophiala</taxon>
    </lineage>
</organism>
<protein>
    <submittedName>
        <fullName evidence="2">Uncharacterized protein</fullName>
    </submittedName>
</protein>
<evidence type="ECO:0000313" key="3">
    <source>
        <dbReference type="Proteomes" id="UP000054302"/>
    </source>
</evidence>
<reference evidence="2 3" key="1">
    <citation type="submission" date="2015-01" db="EMBL/GenBank/DDBJ databases">
        <title>The Genome Sequence of Exophiala mesophila CBS40295.</title>
        <authorList>
            <consortium name="The Broad Institute Genomics Platform"/>
            <person name="Cuomo C."/>
            <person name="de Hoog S."/>
            <person name="Gorbushina A."/>
            <person name="Stielow B."/>
            <person name="Teixiera M."/>
            <person name="Abouelleil A."/>
            <person name="Chapman S.B."/>
            <person name="Priest M."/>
            <person name="Young S.K."/>
            <person name="Wortman J."/>
            <person name="Nusbaum C."/>
            <person name="Birren B."/>
        </authorList>
    </citation>
    <scope>NUCLEOTIDE SEQUENCE [LARGE SCALE GENOMIC DNA]</scope>
    <source>
        <strain evidence="2 3">CBS 40295</strain>
    </source>
</reference>
<dbReference type="VEuPathDB" id="FungiDB:PV10_06539"/>
<proteinExistence type="predicted"/>
<dbReference type="HOGENOM" id="CLU_2427049_0_0_1"/>
<evidence type="ECO:0000256" key="1">
    <source>
        <dbReference type="SAM" id="MobiDB-lite"/>
    </source>
</evidence>
<dbReference type="Proteomes" id="UP000054302">
    <property type="component" value="Unassembled WGS sequence"/>
</dbReference>
<dbReference type="AlphaFoldDB" id="A0A0D1ZZ10"/>
<dbReference type="GeneID" id="27324384"/>
<dbReference type="RefSeq" id="XP_016223642.1">
    <property type="nucleotide sequence ID" value="XM_016371349.1"/>
</dbReference>
<name>A0A0D1ZZ10_EXOME</name>
<feature type="region of interest" description="Disordered" evidence="1">
    <location>
        <begin position="1"/>
        <end position="21"/>
    </location>
</feature>
<dbReference type="EMBL" id="KN847523">
    <property type="protein sequence ID" value="KIV92068.1"/>
    <property type="molecule type" value="Genomic_DNA"/>
</dbReference>